<gene>
    <name evidence="2" type="ORF">B0T15DRAFT_394748</name>
</gene>
<evidence type="ECO:0000313" key="3">
    <source>
        <dbReference type="Proteomes" id="UP001273166"/>
    </source>
</evidence>
<comment type="caution">
    <text evidence="2">The sequence shown here is derived from an EMBL/GenBank/DDBJ whole genome shotgun (WGS) entry which is preliminary data.</text>
</comment>
<reference evidence="2" key="2">
    <citation type="submission" date="2023-06" db="EMBL/GenBank/DDBJ databases">
        <authorList>
            <consortium name="Lawrence Berkeley National Laboratory"/>
            <person name="Mondo S.J."/>
            <person name="Hensen N."/>
            <person name="Bonometti L."/>
            <person name="Westerberg I."/>
            <person name="Brannstrom I.O."/>
            <person name="Guillou S."/>
            <person name="Cros-Aarteil S."/>
            <person name="Calhoun S."/>
            <person name="Haridas S."/>
            <person name="Kuo A."/>
            <person name="Pangilinan J."/>
            <person name="Riley R."/>
            <person name="Labutti K."/>
            <person name="Andreopoulos B."/>
            <person name="Lipzen A."/>
            <person name="Chen C."/>
            <person name="Yanf M."/>
            <person name="Daum C."/>
            <person name="Ng V."/>
            <person name="Clum A."/>
            <person name="Steindorff A."/>
            <person name="Ohm R."/>
            <person name="Martin F."/>
            <person name="Silar P."/>
            <person name="Natvig D."/>
            <person name="Lalanne C."/>
            <person name="Gautier V."/>
            <person name="Ament-Velasquez S.L."/>
            <person name="Kruys A."/>
            <person name="Hutchinson M.I."/>
            <person name="Powell A.J."/>
            <person name="Barry K."/>
            <person name="Miller A.N."/>
            <person name="Grigoriev I.V."/>
            <person name="Debuchy R."/>
            <person name="Gladieux P."/>
            <person name="Thoren M.H."/>
            <person name="Johannesson H."/>
        </authorList>
    </citation>
    <scope>NUCLEOTIDE SEQUENCE</scope>
    <source>
        <strain evidence="2">CBS 333.67</strain>
    </source>
</reference>
<dbReference type="EMBL" id="JAUDZG010000003">
    <property type="protein sequence ID" value="KAK3306761.1"/>
    <property type="molecule type" value="Genomic_DNA"/>
</dbReference>
<feature type="region of interest" description="Disordered" evidence="1">
    <location>
        <begin position="23"/>
        <end position="46"/>
    </location>
</feature>
<protein>
    <recommendedName>
        <fullName evidence="4">DUF4238 domain-containing protein</fullName>
    </recommendedName>
</protein>
<sequence>MAATSNPQYQHFVPQFLLNNFSHPYKPDGEGSRRRRGTGKRKYEKGMFPKDPVVRNLDLLADPPTICEKPVKRILGQMNMYQDTSKPADQQQHVEKLLSQLEMRASEIFRKITKAFEQKEPGLWLTRTERNLLRKFLFLLKYRGDGFRRRFFHQNPEDYSENDRELLREYMAKHGFKRPVDVWFHNIKTIIELDMDPEGRWPMDLPKRMYPDDAMWFFCYEAFSYMAICTPSEAKDEFILTDNSYNVFEGPNHLVKDANSGELGASAYTPLHEFAPISPKLMIVLRSTVLPNPLEDADPGVKEHRAFQRFLTIGMVYDYEVSSLLADLPIEKAENNYTEVVDGRIRLIGGEDGVRRKDHKFCFRFFPIGSKHVHTINGILLDNASPCTSVVFESQESFARTLEWYLTAPCTIGKNIVPGDVDGRGATLKKLESVSRALGSDKETVWMDLEGVPTIDYEDFRARKLAQKRKLNRMFDGDGRSFFEEMAGEESPEPEPNIPVAELYSLLGGSIVTFMEDLTQAQRMWTLRVKIDAWSSGKVDEAIRHRNRELLLDAYLRLPPRRIWQYIRLVRVNVLKIHYSMPMDDGEGFSGPEDAVVRGIPEVQSLARQAQLEVLRAGLQHRVGKEMALFDEGERVELLTRRRVRGRFMDAVKGRLEAPVLMELKTVLFEVAYPTPPEG</sequence>
<accession>A0AAJ0GV58</accession>
<dbReference type="Proteomes" id="UP001273166">
    <property type="component" value="Unassembled WGS sequence"/>
</dbReference>
<feature type="compositionally biased region" description="Basic residues" evidence="1">
    <location>
        <begin position="33"/>
        <end position="43"/>
    </location>
</feature>
<evidence type="ECO:0008006" key="4">
    <source>
        <dbReference type="Google" id="ProtNLM"/>
    </source>
</evidence>
<keyword evidence="3" id="KW-1185">Reference proteome</keyword>
<evidence type="ECO:0000256" key="1">
    <source>
        <dbReference type="SAM" id="MobiDB-lite"/>
    </source>
</evidence>
<proteinExistence type="predicted"/>
<dbReference type="RefSeq" id="XP_062722541.1">
    <property type="nucleotide sequence ID" value="XM_062864748.1"/>
</dbReference>
<dbReference type="Pfam" id="PF14022">
    <property type="entry name" value="DUF4238"/>
    <property type="match status" value="1"/>
</dbReference>
<reference evidence="2" key="1">
    <citation type="journal article" date="2023" name="Mol. Phylogenet. Evol.">
        <title>Genome-scale phylogeny and comparative genomics of the fungal order Sordariales.</title>
        <authorList>
            <person name="Hensen N."/>
            <person name="Bonometti L."/>
            <person name="Westerberg I."/>
            <person name="Brannstrom I.O."/>
            <person name="Guillou S."/>
            <person name="Cros-Aarteil S."/>
            <person name="Calhoun S."/>
            <person name="Haridas S."/>
            <person name="Kuo A."/>
            <person name="Mondo S."/>
            <person name="Pangilinan J."/>
            <person name="Riley R."/>
            <person name="LaButti K."/>
            <person name="Andreopoulos B."/>
            <person name="Lipzen A."/>
            <person name="Chen C."/>
            <person name="Yan M."/>
            <person name="Daum C."/>
            <person name="Ng V."/>
            <person name="Clum A."/>
            <person name="Steindorff A."/>
            <person name="Ohm R.A."/>
            <person name="Martin F."/>
            <person name="Silar P."/>
            <person name="Natvig D.O."/>
            <person name="Lalanne C."/>
            <person name="Gautier V."/>
            <person name="Ament-Velasquez S.L."/>
            <person name="Kruys A."/>
            <person name="Hutchinson M.I."/>
            <person name="Powell A.J."/>
            <person name="Barry K."/>
            <person name="Miller A.N."/>
            <person name="Grigoriev I.V."/>
            <person name="Debuchy R."/>
            <person name="Gladieux P."/>
            <person name="Hiltunen Thoren M."/>
            <person name="Johannesson H."/>
        </authorList>
    </citation>
    <scope>NUCLEOTIDE SEQUENCE</scope>
    <source>
        <strain evidence="2">CBS 333.67</strain>
    </source>
</reference>
<evidence type="ECO:0000313" key="2">
    <source>
        <dbReference type="EMBL" id="KAK3306761.1"/>
    </source>
</evidence>
<name>A0AAJ0GV58_9PEZI</name>
<dbReference type="InterPro" id="IPR025332">
    <property type="entry name" value="DUF4238"/>
</dbReference>
<organism evidence="2 3">
    <name type="scientific">Chaetomium strumarium</name>
    <dbReference type="NCBI Taxonomy" id="1170767"/>
    <lineage>
        <taxon>Eukaryota</taxon>
        <taxon>Fungi</taxon>
        <taxon>Dikarya</taxon>
        <taxon>Ascomycota</taxon>
        <taxon>Pezizomycotina</taxon>
        <taxon>Sordariomycetes</taxon>
        <taxon>Sordariomycetidae</taxon>
        <taxon>Sordariales</taxon>
        <taxon>Chaetomiaceae</taxon>
        <taxon>Chaetomium</taxon>
    </lineage>
</organism>
<dbReference type="GeneID" id="87883577"/>
<dbReference type="AlphaFoldDB" id="A0AAJ0GV58"/>